<reference evidence="1 2" key="1">
    <citation type="submission" date="2018-08" db="EMBL/GenBank/DDBJ databases">
        <title>Isolation, diversity and antifungal activity of Actinobacteria from wheat.</title>
        <authorList>
            <person name="Han C."/>
        </authorList>
    </citation>
    <scope>NUCLEOTIDE SEQUENCE [LARGE SCALE GENOMIC DNA]</scope>
    <source>
        <strain evidence="1 2">NEAU-YY421</strain>
    </source>
</reference>
<gene>
    <name evidence="1" type="ORF">DY218_33810</name>
</gene>
<dbReference type="OrthoDB" id="4231060at2"/>
<dbReference type="EMBL" id="QUAK01000239">
    <property type="protein sequence ID" value="RFU82254.1"/>
    <property type="molecule type" value="Genomic_DNA"/>
</dbReference>
<organism evidence="1 2">
    <name type="scientific">Streptomyces triticagri</name>
    <dbReference type="NCBI Taxonomy" id="2293568"/>
    <lineage>
        <taxon>Bacteria</taxon>
        <taxon>Bacillati</taxon>
        <taxon>Actinomycetota</taxon>
        <taxon>Actinomycetes</taxon>
        <taxon>Kitasatosporales</taxon>
        <taxon>Streptomycetaceae</taxon>
        <taxon>Streptomyces</taxon>
    </lineage>
</organism>
<comment type="caution">
    <text evidence="1">The sequence shown here is derived from an EMBL/GenBank/DDBJ whole genome shotgun (WGS) entry which is preliminary data.</text>
</comment>
<keyword evidence="2" id="KW-1185">Reference proteome</keyword>
<dbReference type="Proteomes" id="UP000263094">
    <property type="component" value="Unassembled WGS sequence"/>
</dbReference>
<proteinExistence type="predicted"/>
<accession>A0A372LUA9</accession>
<dbReference type="AlphaFoldDB" id="A0A372LUA9"/>
<sequence>MSTPAYASTLPLTVPDPAQRLEVRISPQDRRRLELHAVLTAAGIAPLPGDLEAIEALSRLDARVNAAVQRWITGSLLGG</sequence>
<evidence type="ECO:0000313" key="1">
    <source>
        <dbReference type="EMBL" id="RFU82254.1"/>
    </source>
</evidence>
<dbReference type="RefSeq" id="WP_128559989.1">
    <property type="nucleotide sequence ID" value="NZ_QUAK01000239.1"/>
</dbReference>
<name>A0A372LUA9_9ACTN</name>
<evidence type="ECO:0000313" key="2">
    <source>
        <dbReference type="Proteomes" id="UP000263094"/>
    </source>
</evidence>
<protein>
    <submittedName>
        <fullName evidence="1">Uncharacterized protein</fullName>
    </submittedName>
</protein>